<dbReference type="KEGG" id="plen:EIM92_11375"/>
<evidence type="ECO:0000313" key="1">
    <source>
        <dbReference type="EMBL" id="AZK46682.1"/>
    </source>
</evidence>
<proteinExistence type="predicted"/>
<sequence>MHYFILQQDERTKTSLLLQEPRHDGSRDHYMMYVREEQKAEYIDFIEHPRRLVSNRMKQLLELYDADLRWTSVVLTAKEAKRQELYWLFEPPELEVLSERTERDRLGTVKRVVLDGNKLKHERLFCAGDRCIVHLDVAESLLRRAYTGLRLTPVEVDDRFQE</sequence>
<name>A0A3Q8S4S1_9BACL</name>
<organism evidence="1 2">
    <name type="scientific">Paenibacillus lentus</name>
    <dbReference type="NCBI Taxonomy" id="1338368"/>
    <lineage>
        <taxon>Bacteria</taxon>
        <taxon>Bacillati</taxon>
        <taxon>Bacillota</taxon>
        <taxon>Bacilli</taxon>
        <taxon>Bacillales</taxon>
        <taxon>Paenibacillaceae</taxon>
        <taxon>Paenibacillus</taxon>
    </lineage>
</organism>
<evidence type="ECO:0000313" key="2">
    <source>
        <dbReference type="Proteomes" id="UP000273145"/>
    </source>
</evidence>
<dbReference type="RefSeq" id="WP_125082733.1">
    <property type="nucleotide sequence ID" value="NZ_CP034248.1"/>
</dbReference>
<keyword evidence="2" id="KW-1185">Reference proteome</keyword>
<dbReference type="EMBL" id="CP034248">
    <property type="protein sequence ID" value="AZK46682.1"/>
    <property type="molecule type" value="Genomic_DNA"/>
</dbReference>
<dbReference type="OrthoDB" id="2086300at2"/>
<gene>
    <name evidence="1" type="ORF">EIM92_11375</name>
</gene>
<protein>
    <submittedName>
        <fullName evidence="1">Uncharacterized protein</fullName>
    </submittedName>
</protein>
<dbReference type="AlphaFoldDB" id="A0A3Q8S4S1"/>
<accession>A0A3Q8S4S1</accession>
<reference evidence="1 2" key="1">
    <citation type="submission" date="2018-11" db="EMBL/GenBank/DDBJ databases">
        <title>Genome sequencing of Paenibacillus lentus DSM25539(T).</title>
        <authorList>
            <person name="Kook J.-K."/>
            <person name="Park S.-N."/>
            <person name="Lim Y.K."/>
        </authorList>
    </citation>
    <scope>NUCLEOTIDE SEQUENCE [LARGE SCALE GENOMIC DNA]</scope>
    <source>
        <strain evidence="1 2">DSM 25539</strain>
    </source>
</reference>
<dbReference type="Proteomes" id="UP000273145">
    <property type="component" value="Chromosome"/>
</dbReference>